<dbReference type="AlphaFoldDB" id="A0A0A7CN67"/>
<dbReference type="Pfam" id="PF00722">
    <property type="entry name" value="Glyco_hydro_16"/>
    <property type="match status" value="1"/>
</dbReference>
<feature type="chain" id="PRO_5002038121" evidence="2">
    <location>
        <begin position="19"/>
        <end position="141"/>
    </location>
</feature>
<dbReference type="CDD" id="cd08023">
    <property type="entry name" value="GH16_laminarinase_like"/>
    <property type="match status" value="1"/>
</dbReference>
<sequence>MRFFFALLATALAAKSSSAPVVIQPTSVKWALTFEDNFNTLNLSTWRLSHDCSTNNGCVHNNELQVYLANQVSVKSGNLVIEATNAPYTSAAAGTRQFRSGRIDSLGRFAQQYGRFEARIKLPSGRGVWPAFWYKKYSVEV</sequence>
<comment type="similarity">
    <text evidence="1">Belongs to the glycosyl hydrolase 16 family.</text>
</comment>
<dbReference type="InterPro" id="IPR050546">
    <property type="entry name" value="Glycosyl_Hydrlase_16"/>
</dbReference>
<dbReference type="PROSITE" id="PS51762">
    <property type="entry name" value="GH16_2"/>
    <property type="match status" value="1"/>
</dbReference>
<dbReference type="PANTHER" id="PTHR10963">
    <property type="entry name" value="GLYCOSYL HYDROLASE-RELATED"/>
    <property type="match status" value="1"/>
</dbReference>
<evidence type="ECO:0000256" key="2">
    <source>
        <dbReference type="SAM" id="SignalP"/>
    </source>
</evidence>
<feature type="signal peptide" evidence="2">
    <location>
        <begin position="1"/>
        <end position="18"/>
    </location>
</feature>
<protein>
    <submittedName>
        <fullName evidence="4">Secreted protein</fullName>
    </submittedName>
</protein>
<dbReference type="GO" id="GO:0004553">
    <property type="term" value="F:hydrolase activity, hydrolyzing O-glycosyl compounds"/>
    <property type="evidence" value="ECO:0007669"/>
    <property type="project" value="InterPro"/>
</dbReference>
<dbReference type="InterPro" id="IPR013320">
    <property type="entry name" value="ConA-like_dom_sf"/>
</dbReference>
<feature type="domain" description="GH16" evidence="3">
    <location>
        <begin position="14"/>
        <end position="141"/>
    </location>
</feature>
<dbReference type="GO" id="GO:0005975">
    <property type="term" value="P:carbohydrate metabolic process"/>
    <property type="evidence" value="ECO:0007669"/>
    <property type="project" value="InterPro"/>
</dbReference>
<name>A0A0A7CN67_ACHHY</name>
<reference evidence="4" key="1">
    <citation type="journal article" date="2014" name="Genome Biol. Evol.">
        <title>The secreted proteins of Achlya hypogyna and Thraustotheca clavata identify the ancestral oomycete secretome and reveal gene acquisitions by horizontal gene transfer.</title>
        <authorList>
            <person name="Misner I."/>
            <person name="Blouin N."/>
            <person name="Leonard G."/>
            <person name="Richards T.A."/>
            <person name="Lane C.E."/>
        </authorList>
    </citation>
    <scope>NUCLEOTIDE SEQUENCE</scope>
    <source>
        <strain evidence="4">ATCC 48635</strain>
    </source>
</reference>
<dbReference type="SUPFAM" id="SSF49899">
    <property type="entry name" value="Concanavalin A-like lectins/glucanases"/>
    <property type="match status" value="1"/>
</dbReference>
<evidence type="ECO:0000259" key="3">
    <source>
        <dbReference type="PROSITE" id="PS51762"/>
    </source>
</evidence>
<proteinExistence type="inferred from homology"/>
<evidence type="ECO:0000256" key="1">
    <source>
        <dbReference type="ARBA" id="ARBA00006865"/>
    </source>
</evidence>
<accession>A0A0A7CN67</accession>
<dbReference type="InterPro" id="IPR000757">
    <property type="entry name" value="Beta-glucanase-like"/>
</dbReference>
<keyword evidence="2" id="KW-0732">Signal</keyword>
<dbReference type="PANTHER" id="PTHR10963:SF55">
    <property type="entry name" value="GLYCOSIDE HYDROLASE FAMILY 16 PROTEIN"/>
    <property type="match status" value="1"/>
</dbReference>
<dbReference type="Gene3D" id="2.60.120.200">
    <property type="match status" value="1"/>
</dbReference>
<evidence type="ECO:0000313" key="4">
    <source>
        <dbReference type="EMBL" id="AIG55869.1"/>
    </source>
</evidence>
<organism evidence="4">
    <name type="scientific">Achlya hypogyna</name>
    <name type="common">Oomycete</name>
    <name type="synonym">Protoachlya hypogyna</name>
    <dbReference type="NCBI Taxonomy" id="1202772"/>
    <lineage>
        <taxon>Eukaryota</taxon>
        <taxon>Sar</taxon>
        <taxon>Stramenopiles</taxon>
        <taxon>Oomycota</taxon>
        <taxon>Saprolegniomycetes</taxon>
        <taxon>Saprolegniales</taxon>
        <taxon>Achlyaceae</taxon>
        <taxon>Achlya</taxon>
    </lineage>
</organism>
<dbReference type="EMBL" id="KM038408">
    <property type="protein sequence ID" value="AIG55869.1"/>
    <property type="molecule type" value="Genomic_DNA"/>
</dbReference>